<evidence type="ECO:0000313" key="2">
    <source>
        <dbReference type="EMBL" id="VAW00635.1"/>
    </source>
</evidence>
<dbReference type="GO" id="GO:0005524">
    <property type="term" value="F:ATP binding"/>
    <property type="evidence" value="ECO:0007669"/>
    <property type="project" value="InterPro"/>
</dbReference>
<dbReference type="PANTHER" id="PTHR11956:SF5">
    <property type="entry name" value="ARGININE--TRNA LIGASE, CYTOPLASMIC"/>
    <property type="match status" value="1"/>
</dbReference>
<dbReference type="Pfam" id="PF03485">
    <property type="entry name" value="Arg_tRNA_synt_N"/>
    <property type="match status" value="1"/>
</dbReference>
<dbReference type="SUPFAM" id="SSF55190">
    <property type="entry name" value="Arginyl-tRNA synthetase (ArgRS), N-terminal 'additional' domain"/>
    <property type="match status" value="1"/>
</dbReference>
<evidence type="ECO:0000259" key="1">
    <source>
        <dbReference type="SMART" id="SM01016"/>
    </source>
</evidence>
<feature type="domain" description="Arginyl tRNA synthetase N-terminal" evidence="1">
    <location>
        <begin position="1"/>
        <end position="86"/>
    </location>
</feature>
<reference evidence="2" key="1">
    <citation type="submission" date="2018-06" db="EMBL/GenBank/DDBJ databases">
        <authorList>
            <person name="Zhirakovskaya E."/>
        </authorList>
    </citation>
    <scope>NUCLEOTIDE SEQUENCE</scope>
</reference>
<dbReference type="GO" id="GO:0004814">
    <property type="term" value="F:arginine-tRNA ligase activity"/>
    <property type="evidence" value="ECO:0007669"/>
    <property type="project" value="UniProtKB-EC"/>
</dbReference>
<proteinExistence type="predicted"/>
<keyword evidence="2" id="KW-0436">Ligase</keyword>
<dbReference type="GO" id="GO:0006420">
    <property type="term" value="P:arginyl-tRNA aminoacylation"/>
    <property type="evidence" value="ECO:0007669"/>
    <property type="project" value="InterPro"/>
</dbReference>
<dbReference type="Gene3D" id="3.30.1360.70">
    <property type="entry name" value="Arginyl tRNA synthetase N-terminal domain"/>
    <property type="match status" value="1"/>
</dbReference>
<protein>
    <submittedName>
        <fullName evidence="2">Arginyl-tRNA synthetase</fullName>
        <ecNumber evidence="2">6.1.1.19</ecNumber>
    </submittedName>
</protein>
<dbReference type="InterPro" id="IPR001278">
    <property type="entry name" value="Arg-tRNA-ligase"/>
</dbReference>
<dbReference type="SUPFAM" id="SSF52374">
    <property type="entry name" value="Nucleotidylyl transferase"/>
    <property type="match status" value="1"/>
</dbReference>
<accession>A0A3B0S313</accession>
<dbReference type="SMART" id="SM01016">
    <property type="entry name" value="Arg_tRNA_synt_N"/>
    <property type="match status" value="1"/>
</dbReference>
<dbReference type="EMBL" id="UOEH01000314">
    <property type="protein sequence ID" value="VAW00635.1"/>
    <property type="molecule type" value="Genomic_DNA"/>
</dbReference>
<gene>
    <name evidence="2" type="ORF">MNBD_ALPHA05-684</name>
</gene>
<sequence length="142" mass="15445">MTILEELSWRVGDAFAEAGLEPHLGRVKPADRPDLAQFQCNGALAAAKAAKQNPRALAEKVCETLRREAAFKDVSIAGPGFINLTLTDDDLARRLGDIIEDDSLGGWQTPVPTKILLDYGGRNVAKPPHVGHLRARIIRETP</sequence>
<dbReference type="InterPro" id="IPR005148">
    <property type="entry name" value="Arg-tRNA-synth_N"/>
</dbReference>
<dbReference type="EC" id="6.1.1.19" evidence="2"/>
<dbReference type="Pfam" id="PF00750">
    <property type="entry name" value="tRNA-synt_1d"/>
    <property type="match status" value="1"/>
</dbReference>
<dbReference type="InterPro" id="IPR035684">
    <property type="entry name" value="ArgRS_core"/>
</dbReference>
<dbReference type="GO" id="GO:0005737">
    <property type="term" value="C:cytoplasm"/>
    <property type="evidence" value="ECO:0007669"/>
    <property type="project" value="InterPro"/>
</dbReference>
<dbReference type="AlphaFoldDB" id="A0A3B0S313"/>
<dbReference type="InterPro" id="IPR036695">
    <property type="entry name" value="Arg-tRNA-synth_N_sf"/>
</dbReference>
<name>A0A3B0S313_9ZZZZ</name>
<keyword evidence="2" id="KW-0030">Aminoacyl-tRNA synthetase</keyword>
<organism evidence="2">
    <name type="scientific">hydrothermal vent metagenome</name>
    <dbReference type="NCBI Taxonomy" id="652676"/>
    <lineage>
        <taxon>unclassified sequences</taxon>
        <taxon>metagenomes</taxon>
        <taxon>ecological metagenomes</taxon>
    </lineage>
</organism>
<dbReference type="PANTHER" id="PTHR11956">
    <property type="entry name" value="ARGINYL-TRNA SYNTHETASE"/>
    <property type="match status" value="1"/>
</dbReference>